<accession>A0A2I0QU60</accession>
<dbReference type="RefSeq" id="WP_101331456.1">
    <property type="nucleotide sequence ID" value="NZ_PJNH01000002.1"/>
</dbReference>
<comment type="caution">
    <text evidence="2">The sequence shown here is derived from an EMBL/GenBank/DDBJ whole genome shotgun (WGS) entry which is preliminary data.</text>
</comment>
<dbReference type="EMBL" id="PJNH01000002">
    <property type="protein sequence ID" value="PKR77848.1"/>
    <property type="molecule type" value="Genomic_DNA"/>
</dbReference>
<dbReference type="InterPro" id="IPR024399">
    <property type="entry name" value="DUF2628"/>
</dbReference>
<dbReference type="OrthoDB" id="6691119at2"/>
<evidence type="ECO:0008006" key="4">
    <source>
        <dbReference type="Google" id="ProtNLM"/>
    </source>
</evidence>
<keyword evidence="1" id="KW-0472">Membrane</keyword>
<keyword evidence="1" id="KW-1133">Transmembrane helix</keyword>
<sequence>MYCNKCGEKQFEGATFCHSCGSRLPDGETNTQRNYADDQRVEESSKYEPWELFTQKRSDYYIDKWFKKGVAENKTSWNWPAFFLGIFWLGYRKMYEMIFAILGIWLALDFFAYATGIYTTGFDYLVAIISYVLFGIYGNYFYYMRAEKKLEAAKDLDGSYNRQQLKTSGGTSGLGVLAALSLLVVYAVISTALYDWILLM</sequence>
<evidence type="ECO:0000313" key="2">
    <source>
        <dbReference type="EMBL" id="PKR77848.1"/>
    </source>
</evidence>
<dbReference type="AlphaFoldDB" id="A0A2I0QU60"/>
<gene>
    <name evidence="2" type="ORF">CEY16_07925</name>
</gene>
<reference evidence="2 3" key="1">
    <citation type="submission" date="2017-06" db="EMBL/GenBank/DDBJ databases">
        <title>the draft geome sequence of Illustriluteabacillus marina B3227.</title>
        <authorList>
            <person name="He R.-H."/>
            <person name="Du Z.-J."/>
        </authorList>
    </citation>
    <scope>NUCLEOTIDE SEQUENCE [LARGE SCALE GENOMIC DNA]</scope>
    <source>
        <strain evidence="2 3">B3227</strain>
    </source>
</reference>
<proteinExistence type="predicted"/>
<keyword evidence="1" id="KW-0812">Transmembrane</keyword>
<feature type="transmembrane region" description="Helical" evidence="1">
    <location>
        <begin position="172"/>
        <end position="194"/>
    </location>
</feature>
<feature type="transmembrane region" description="Helical" evidence="1">
    <location>
        <begin position="98"/>
        <end position="118"/>
    </location>
</feature>
<evidence type="ECO:0000256" key="1">
    <source>
        <dbReference type="SAM" id="Phobius"/>
    </source>
</evidence>
<protein>
    <recommendedName>
        <fullName evidence="4">Zinc-ribbon domain-containing protein</fullName>
    </recommendedName>
</protein>
<feature type="transmembrane region" description="Helical" evidence="1">
    <location>
        <begin position="124"/>
        <end position="143"/>
    </location>
</feature>
<keyword evidence="3" id="KW-1185">Reference proteome</keyword>
<organism evidence="2 3">
    <name type="scientific">Halalkalibacillus sediminis</name>
    <dbReference type="NCBI Taxonomy" id="2018042"/>
    <lineage>
        <taxon>Bacteria</taxon>
        <taxon>Bacillati</taxon>
        <taxon>Bacillota</taxon>
        <taxon>Bacilli</taxon>
        <taxon>Bacillales</taxon>
        <taxon>Bacillaceae</taxon>
        <taxon>Halalkalibacillus</taxon>
    </lineage>
</organism>
<dbReference type="Proteomes" id="UP000243524">
    <property type="component" value="Unassembled WGS sequence"/>
</dbReference>
<dbReference type="Pfam" id="PF10947">
    <property type="entry name" value="DUF2628"/>
    <property type="match status" value="1"/>
</dbReference>
<name>A0A2I0QU60_9BACI</name>
<evidence type="ECO:0000313" key="3">
    <source>
        <dbReference type="Proteomes" id="UP000243524"/>
    </source>
</evidence>